<name>A0A1M5XWP5_BUTFI</name>
<dbReference type="Pfam" id="PF00534">
    <property type="entry name" value="Glycos_transf_1"/>
    <property type="match status" value="1"/>
</dbReference>
<keyword evidence="2" id="KW-0808">Transferase</keyword>
<evidence type="ECO:0000313" key="3">
    <source>
        <dbReference type="Proteomes" id="UP000184278"/>
    </source>
</evidence>
<dbReference type="Proteomes" id="UP000184278">
    <property type="component" value="Unassembled WGS sequence"/>
</dbReference>
<dbReference type="PANTHER" id="PTHR12526:SF638">
    <property type="entry name" value="SPORE COAT PROTEIN SA"/>
    <property type="match status" value="1"/>
</dbReference>
<keyword evidence="3" id="KW-1185">Reference proteome</keyword>
<proteinExistence type="predicted"/>
<dbReference type="AlphaFoldDB" id="A0A1M5XWP5"/>
<evidence type="ECO:0000313" key="2">
    <source>
        <dbReference type="EMBL" id="SHI04166.1"/>
    </source>
</evidence>
<reference evidence="3" key="1">
    <citation type="submission" date="2016-11" db="EMBL/GenBank/DDBJ databases">
        <authorList>
            <person name="Varghese N."/>
            <person name="Submissions S."/>
        </authorList>
    </citation>
    <scope>NUCLEOTIDE SEQUENCE [LARGE SCALE GENOMIC DNA]</scope>
    <source>
        <strain evidence="3">DSM 3071</strain>
    </source>
</reference>
<evidence type="ECO:0000259" key="1">
    <source>
        <dbReference type="Pfam" id="PF00534"/>
    </source>
</evidence>
<dbReference type="GO" id="GO:0016757">
    <property type="term" value="F:glycosyltransferase activity"/>
    <property type="evidence" value="ECO:0007669"/>
    <property type="project" value="TreeGrafter"/>
</dbReference>
<dbReference type="EMBL" id="FQXK01000010">
    <property type="protein sequence ID" value="SHI04166.1"/>
    <property type="molecule type" value="Genomic_DNA"/>
</dbReference>
<accession>A0A1M5XWP5</accession>
<gene>
    <name evidence="2" type="ORF">SAMN02745229_01370</name>
</gene>
<protein>
    <submittedName>
        <fullName evidence="2">Glycosyl transferases group 1</fullName>
    </submittedName>
</protein>
<dbReference type="STRING" id="1121131.SAMN02745229_01370"/>
<dbReference type="CDD" id="cd03801">
    <property type="entry name" value="GT4_PimA-like"/>
    <property type="match status" value="1"/>
</dbReference>
<organism evidence="2 3">
    <name type="scientific">Butyrivibrio fibrisolvens DSM 3071</name>
    <dbReference type="NCBI Taxonomy" id="1121131"/>
    <lineage>
        <taxon>Bacteria</taxon>
        <taxon>Bacillati</taxon>
        <taxon>Bacillota</taxon>
        <taxon>Clostridia</taxon>
        <taxon>Lachnospirales</taxon>
        <taxon>Lachnospiraceae</taxon>
        <taxon>Butyrivibrio</taxon>
    </lineage>
</organism>
<dbReference type="InterPro" id="IPR001296">
    <property type="entry name" value="Glyco_trans_1"/>
</dbReference>
<dbReference type="Gene3D" id="3.40.50.2000">
    <property type="entry name" value="Glycogen Phosphorylase B"/>
    <property type="match status" value="2"/>
</dbReference>
<feature type="domain" description="Glycosyl transferase family 1" evidence="1">
    <location>
        <begin position="250"/>
        <end position="424"/>
    </location>
</feature>
<sequence>MQGKGNHMKVLWLCNIMLPAFARHEGIEYTNREGWLSGSFDKISAQRKMGKCDIDLAVCFPVPEHEKWDKKEVDGVVFYAFHEDLNTPEVYKPELETRFQEIISDYDPDVVHIFGTEFPHSLAMIKAFGKPERTLLGIQGLCTAIANEYMADLPENVRKDATLRDRLKNDSLMEQQAKFRLRGENEINMIKLAGHITGRTSFDREAVLAINPEAKYHYMNETMREDFYEGTWKEADAVPHSIFLSQGDYPLKGFHFILQALPALIEKYPDTHVYVAGNSIIGGIDRKTVTVPNENGVQIKGSRYPLFMRISAYGKYLKILIAKGHLKNNVTILGKLSAAQMKEQYLKASVFVCPSIIENSPNSVGEAMLLGVPTVASRTGGIPSMLDDGRDGILFEPGDVKGLTEAILQIWEEKVITDVYCENARAHARMTHDADINYARLLEIYHALG</sequence>
<dbReference type="PANTHER" id="PTHR12526">
    <property type="entry name" value="GLYCOSYLTRANSFERASE"/>
    <property type="match status" value="1"/>
</dbReference>
<dbReference type="SUPFAM" id="SSF53756">
    <property type="entry name" value="UDP-Glycosyltransferase/glycogen phosphorylase"/>
    <property type="match status" value="1"/>
</dbReference>